<dbReference type="InterPro" id="IPR013641">
    <property type="entry name" value="KTI12/PSTK"/>
</dbReference>
<dbReference type="Pfam" id="PF08433">
    <property type="entry name" value="KTI12"/>
    <property type="match status" value="1"/>
</dbReference>
<protein>
    <recommendedName>
        <fullName evidence="5">Thymidylate kinase</fullName>
    </recommendedName>
</protein>
<dbReference type="Gene3D" id="3.40.50.300">
    <property type="entry name" value="P-loop containing nucleotide triphosphate hydrolases"/>
    <property type="match status" value="1"/>
</dbReference>
<evidence type="ECO:0008006" key="5">
    <source>
        <dbReference type="Google" id="ProtNLM"/>
    </source>
</evidence>
<sequence>MENRLILVEGMPGSGKSTISKKIKDYIESNGLDVVLYNEGDIHPADMAWNALLTKEEYNNIINENKEYENAINENSICEDGYVIVAYTKLGLPEDKKELMNRFEAHEVYDGRVTCDLFKELHLKRWKKFSEKMKEDKNKIVIFECAFLQNHVNELLAVHEKDLNYIKEYLKELIETVRALEPKIIYLNQLSVKETLNRVAKERVSDNKEVYPDWIDIIIEYFENSNYGKHNNINGFDGLVRYFEKRQEIELKIIENLSIDNLIVYNHNYDWKDISHNILNDIN</sequence>
<keyword evidence="2" id="KW-0067">ATP-binding</keyword>
<name>A0ABN6IZ02_9CLOT</name>
<evidence type="ECO:0000256" key="2">
    <source>
        <dbReference type="ARBA" id="ARBA00022840"/>
    </source>
</evidence>
<evidence type="ECO:0000256" key="1">
    <source>
        <dbReference type="ARBA" id="ARBA00022741"/>
    </source>
</evidence>
<proteinExistence type="predicted"/>
<dbReference type="SUPFAM" id="SSF52540">
    <property type="entry name" value="P-loop containing nucleoside triphosphate hydrolases"/>
    <property type="match status" value="1"/>
</dbReference>
<dbReference type="EMBL" id="AP024849">
    <property type="protein sequence ID" value="BCZ46133.1"/>
    <property type="molecule type" value="Genomic_DNA"/>
</dbReference>
<dbReference type="Proteomes" id="UP000824633">
    <property type="component" value="Chromosome"/>
</dbReference>
<organism evidence="3 4">
    <name type="scientific">Clostridium gelidum</name>
    <dbReference type="NCBI Taxonomy" id="704125"/>
    <lineage>
        <taxon>Bacteria</taxon>
        <taxon>Bacillati</taxon>
        <taxon>Bacillota</taxon>
        <taxon>Clostridia</taxon>
        <taxon>Eubacteriales</taxon>
        <taxon>Clostridiaceae</taxon>
        <taxon>Clostridium</taxon>
    </lineage>
</organism>
<keyword evidence="4" id="KW-1185">Reference proteome</keyword>
<accession>A0ABN6IZ02</accession>
<reference evidence="4" key="1">
    <citation type="submission" date="2021-07" db="EMBL/GenBank/DDBJ databases">
        <title>Complete genome sequencing of a Clostridium isolate.</title>
        <authorList>
            <person name="Ueki A."/>
            <person name="Tonouchi A."/>
        </authorList>
    </citation>
    <scope>NUCLEOTIDE SEQUENCE [LARGE SCALE GENOMIC DNA]</scope>
    <source>
        <strain evidence="4">C5S11</strain>
    </source>
</reference>
<gene>
    <name evidence="3" type="ORF">psyc5s11_22000</name>
</gene>
<evidence type="ECO:0000313" key="3">
    <source>
        <dbReference type="EMBL" id="BCZ46133.1"/>
    </source>
</evidence>
<evidence type="ECO:0000313" key="4">
    <source>
        <dbReference type="Proteomes" id="UP000824633"/>
    </source>
</evidence>
<dbReference type="RefSeq" id="WP_224037654.1">
    <property type="nucleotide sequence ID" value="NZ_AP024849.1"/>
</dbReference>
<keyword evidence="1" id="KW-0547">Nucleotide-binding</keyword>
<dbReference type="InterPro" id="IPR027417">
    <property type="entry name" value="P-loop_NTPase"/>
</dbReference>